<dbReference type="RefSeq" id="WP_343906566.1">
    <property type="nucleotide sequence ID" value="NZ_BAAAJE010000004.1"/>
</dbReference>
<evidence type="ECO:0000313" key="1">
    <source>
        <dbReference type="EMBL" id="GAA1133510.1"/>
    </source>
</evidence>
<sequence>MSLPHRKQIKDLFEGLLGRDVAVGDGSPVTLETPRPVVATYVDDAHRLTTVVLMDQALAAYAGAALALVPKGAAEDAIADKMLPPNLFENSAELLNVLAAPIGEASGVHQRLLETYAPSDSVPPQVEAHGATLGAREDVELDIAGYGRGALSVVVVA</sequence>
<reference evidence="1 2" key="1">
    <citation type="journal article" date="2019" name="Int. J. Syst. Evol. Microbiol.">
        <title>The Global Catalogue of Microorganisms (GCM) 10K type strain sequencing project: providing services to taxonomists for standard genome sequencing and annotation.</title>
        <authorList>
            <consortium name="The Broad Institute Genomics Platform"/>
            <consortium name="The Broad Institute Genome Sequencing Center for Infectious Disease"/>
            <person name="Wu L."/>
            <person name="Ma J."/>
        </authorList>
    </citation>
    <scope>NUCLEOTIDE SEQUENCE [LARGE SCALE GENOMIC DNA]</scope>
    <source>
        <strain evidence="1 2">JCM 11813</strain>
    </source>
</reference>
<evidence type="ECO:0008006" key="3">
    <source>
        <dbReference type="Google" id="ProtNLM"/>
    </source>
</evidence>
<name>A0ABN1UAJ2_9ACTN</name>
<proteinExistence type="predicted"/>
<gene>
    <name evidence="1" type="ORF">GCM10009606_12060</name>
</gene>
<dbReference type="Proteomes" id="UP001499979">
    <property type="component" value="Unassembled WGS sequence"/>
</dbReference>
<evidence type="ECO:0000313" key="2">
    <source>
        <dbReference type="Proteomes" id="UP001499979"/>
    </source>
</evidence>
<keyword evidence="2" id="KW-1185">Reference proteome</keyword>
<protein>
    <recommendedName>
        <fullName evidence="3">Chemotaxis protein CheX</fullName>
    </recommendedName>
</protein>
<organism evidence="1 2">
    <name type="scientific">Nocardioides aquiterrae</name>
    <dbReference type="NCBI Taxonomy" id="203799"/>
    <lineage>
        <taxon>Bacteria</taxon>
        <taxon>Bacillati</taxon>
        <taxon>Actinomycetota</taxon>
        <taxon>Actinomycetes</taxon>
        <taxon>Propionibacteriales</taxon>
        <taxon>Nocardioidaceae</taxon>
        <taxon>Nocardioides</taxon>
    </lineage>
</organism>
<comment type="caution">
    <text evidence="1">The sequence shown here is derived from an EMBL/GenBank/DDBJ whole genome shotgun (WGS) entry which is preliminary data.</text>
</comment>
<accession>A0ABN1UAJ2</accession>
<dbReference type="EMBL" id="BAAAJE010000004">
    <property type="protein sequence ID" value="GAA1133510.1"/>
    <property type="molecule type" value="Genomic_DNA"/>
</dbReference>